<sequence length="195" mass="18847">MRLWRCAAYGLLLVSLAGCLGSGGGSGGGSGASPGRGNPITGDAIAVSALGAPPPAQPASAAAPAAALVAPAQAVAGQPGAGAPAAETPGNAQTPGKAEPPGKTAADPAPLPEDAAVKSPGQLACEKRKGQWSGTASGFGTCVSYTKDASKSCSRSGDCQGECLARSGSCSPVTPLYGCHEILDAMGRLMTQCLQ</sequence>
<dbReference type="PROSITE" id="PS51257">
    <property type="entry name" value="PROKAR_LIPOPROTEIN"/>
    <property type="match status" value="1"/>
</dbReference>
<protein>
    <recommendedName>
        <fullName evidence="5">Lipoprotein</fullName>
    </recommendedName>
</protein>
<evidence type="ECO:0000256" key="2">
    <source>
        <dbReference type="SAM" id="SignalP"/>
    </source>
</evidence>
<keyword evidence="2" id="KW-0732">Signal</keyword>
<organism evidence="3 4">
    <name type="scientific">Pseudogemmobacter faecipullorum</name>
    <dbReference type="NCBI Taxonomy" id="2755041"/>
    <lineage>
        <taxon>Bacteria</taxon>
        <taxon>Pseudomonadati</taxon>
        <taxon>Pseudomonadota</taxon>
        <taxon>Alphaproteobacteria</taxon>
        <taxon>Rhodobacterales</taxon>
        <taxon>Paracoccaceae</taxon>
        <taxon>Pseudogemmobacter</taxon>
    </lineage>
</organism>
<feature type="region of interest" description="Disordered" evidence="1">
    <location>
        <begin position="77"/>
        <end position="123"/>
    </location>
</feature>
<dbReference type="RefSeq" id="WP_226934768.1">
    <property type="nucleotide sequence ID" value="NZ_JACDXX010000005.1"/>
</dbReference>
<feature type="compositionally biased region" description="Low complexity" evidence="1">
    <location>
        <begin position="77"/>
        <end position="86"/>
    </location>
</feature>
<feature type="chain" id="PRO_5047095445" description="Lipoprotein" evidence="2">
    <location>
        <begin position="23"/>
        <end position="195"/>
    </location>
</feature>
<keyword evidence="4" id="KW-1185">Reference proteome</keyword>
<reference evidence="3 4" key="1">
    <citation type="submission" date="2020-07" db="EMBL/GenBank/DDBJ databases">
        <title>Pseudogemmobacter sp. nov., isolated from poultry manure in Taiwan.</title>
        <authorList>
            <person name="Lin S.-Y."/>
            <person name="Tang Y.-S."/>
            <person name="Young C.-C."/>
        </authorList>
    </citation>
    <scope>NUCLEOTIDE SEQUENCE [LARGE SCALE GENOMIC DNA]</scope>
    <source>
        <strain evidence="3 4">CC-YST710</strain>
    </source>
</reference>
<evidence type="ECO:0000256" key="1">
    <source>
        <dbReference type="SAM" id="MobiDB-lite"/>
    </source>
</evidence>
<evidence type="ECO:0000313" key="4">
    <source>
        <dbReference type="Proteomes" id="UP001198571"/>
    </source>
</evidence>
<dbReference type="EMBL" id="JACDXX010000005">
    <property type="protein sequence ID" value="MCB5409868.1"/>
    <property type="molecule type" value="Genomic_DNA"/>
</dbReference>
<feature type="signal peptide" evidence="2">
    <location>
        <begin position="1"/>
        <end position="22"/>
    </location>
</feature>
<feature type="compositionally biased region" description="Low complexity" evidence="1">
    <location>
        <begin position="105"/>
        <end position="114"/>
    </location>
</feature>
<evidence type="ECO:0000313" key="3">
    <source>
        <dbReference type="EMBL" id="MCB5409868.1"/>
    </source>
</evidence>
<comment type="caution">
    <text evidence="3">The sequence shown here is derived from an EMBL/GenBank/DDBJ whole genome shotgun (WGS) entry which is preliminary data.</text>
</comment>
<proteinExistence type="predicted"/>
<accession>A0ABS8CKE2</accession>
<gene>
    <name evidence="3" type="ORF">H0485_07625</name>
</gene>
<name>A0ABS8CKE2_9RHOB</name>
<evidence type="ECO:0008006" key="5">
    <source>
        <dbReference type="Google" id="ProtNLM"/>
    </source>
</evidence>
<dbReference type="Proteomes" id="UP001198571">
    <property type="component" value="Unassembled WGS sequence"/>
</dbReference>